<dbReference type="SUPFAM" id="SSF56563">
    <property type="entry name" value="Major capsid protein gp5"/>
    <property type="match status" value="1"/>
</dbReference>
<evidence type="ECO:0000313" key="4">
    <source>
        <dbReference type="Proteomes" id="UP001162834"/>
    </source>
</evidence>
<dbReference type="EMBL" id="CP087164">
    <property type="protein sequence ID" value="UGS38400.1"/>
    <property type="molecule type" value="Genomic_DNA"/>
</dbReference>
<keyword evidence="4" id="KW-1185">Reference proteome</keyword>
<name>A0A9E7C2B7_9ACTN</name>
<accession>A0A9E7C2B7</accession>
<gene>
    <name evidence="3" type="ORF">DSM104329_04826</name>
</gene>
<evidence type="ECO:0000256" key="1">
    <source>
        <dbReference type="ARBA" id="ARBA00004328"/>
    </source>
</evidence>
<proteinExistence type="predicted"/>
<dbReference type="InterPro" id="IPR054612">
    <property type="entry name" value="Phage_capsid-like_C"/>
</dbReference>
<dbReference type="KEGG" id="sbae:DSM104329_04826"/>
<feature type="domain" description="Phage capsid-like C-terminal" evidence="2">
    <location>
        <begin position="1"/>
        <end position="158"/>
    </location>
</feature>
<evidence type="ECO:0000313" key="3">
    <source>
        <dbReference type="EMBL" id="UGS38400.1"/>
    </source>
</evidence>
<dbReference type="NCBIfam" id="TIGR01554">
    <property type="entry name" value="major_cap_HK97"/>
    <property type="match status" value="1"/>
</dbReference>
<dbReference type="Gene3D" id="3.30.2320.10">
    <property type="entry name" value="hypothetical protein PF0899 domain"/>
    <property type="match status" value="1"/>
</dbReference>
<dbReference type="Proteomes" id="UP001162834">
    <property type="component" value="Chromosome"/>
</dbReference>
<protein>
    <recommendedName>
        <fullName evidence="2">Phage capsid-like C-terminal domain-containing protein</fullName>
    </recommendedName>
</protein>
<comment type="subcellular location">
    <subcellularLocation>
        <location evidence="1">Virion</location>
    </subcellularLocation>
</comment>
<dbReference type="Pfam" id="PF05065">
    <property type="entry name" value="Phage_capsid"/>
    <property type="match status" value="1"/>
</dbReference>
<sequence>MLAGSGTGPHIRGILSTSGIGTVAYSASELPADQVLRGIVSVIAAGANATGIVMNENDWASALIAKPTSGDGHYYSGGPFSSTPQVMWGVPLVPSPAISAGTVLVGDFSLGAQLFIREGVNVLLSDSDGDDFIKNKITLLGEMRAALAVWRPTAFCSVDIAA</sequence>
<organism evidence="3 4">
    <name type="scientific">Capillimicrobium parvum</name>
    <dbReference type="NCBI Taxonomy" id="2884022"/>
    <lineage>
        <taxon>Bacteria</taxon>
        <taxon>Bacillati</taxon>
        <taxon>Actinomycetota</taxon>
        <taxon>Thermoleophilia</taxon>
        <taxon>Solirubrobacterales</taxon>
        <taxon>Capillimicrobiaceae</taxon>
        <taxon>Capillimicrobium</taxon>
    </lineage>
</organism>
<dbReference type="AlphaFoldDB" id="A0A9E7C2B7"/>
<evidence type="ECO:0000259" key="2">
    <source>
        <dbReference type="Pfam" id="PF05065"/>
    </source>
</evidence>
<dbReference type="InterPro" id="IPR024455">
    <property type="entry name" value="Phage_capsid"/>
</dbReference>
<reference evidence="3" key="1">
    <citation type="journal article" date="2022" name="Int. J. Syst. Evol. Microbiol.">
        <title>Pseudomonas aegrilactucae sp. nov. and Pseudomonas morbosilactucae sp. nov., pathogens causing bacterial rot of lettuce in Japan.</title>
        <authorList>
            <person name="Sawada H."/>
            <person name="Fujikawa T."/>
            <person name="Satou M."/>
        </authorList>
    </citation>
    <scope>NUCLEOTIDE SEQUENCE</scope>
    <source>
        <strain evidence="3">0166_1</strain>
    </source>
</reference>